<accession>A0ABT5I4V3</accession>
<dbReference type="InterPro" id="IPR055438">
    <property type="entry name" value="AstE_AspA_cat"/>
</dbReference>
<comment type="caution">
    <text evidence="6">The sequence shown here is derived from an EMBL/GenBank/DDBJ whole genome shotgun (WGS) entry which is preliminary data.</text>
</comment>
<feature type="domain" description="Succinylglutamate desuccinylase/Aspartoacylase catalytic" evidence="5">
    <location>
        <begin position="30"/>
        <end position="256"/>
    </location>
</feature>
<comment type="cofactor">
    <cofactor evidence="1">
        <name>Zn(2+)</name>
        <dbReference type="ChEBI" id="CHEBI:29105"/>
    </cofactor>
</comment>
<dbReference type="PANTHER" id="PTHR37326:SF1">
    <property type="entry name" value="BLL3975 PROTEIN"/>
    <property type="match status" value="1"/>
</dbReference>
<organism evidence="6 7">
    <name type="scientific">Vogesella indigofera</name>
    <name type="common">Pseudomonas indigofera</name>
    <dbReference type="NCBI Taxonomy" id="45465"/>
    <lineage>
        <taxon>Bacteria</taxon>
        <taxon>Pseudomonadati</taxon>
        <taxon>Pseudomonadota</taxon>
        <taxon>Betaproteobacteria</taxon>
        <taxon>Neisseriales</taxon>
        <taxon>Chromobacteriaceae</taxon>
        <taxon>Vogesella</taxon>
    </lineage>
</organism>
<protein>
    <submittedName>
        <fullName evidence="6">Succinylglutamate desuccinylase/aspartoacylase family protein</fullName>
    </submittedName>
</protein>
<evidence type="ECO:0000256" key="1">
    <source>
        <dbReference type="ARBA" id="ARBA00001947"/>
    </source>
</evidence>
<proteinExistence type="predicted"/>
<dbReference type="PANTHER" id="PTHR37326">
    <property type="entry name" value="BLL3975 PROTEIN"/>
    <property type="match status" value="1"/>
</dbReference>
<evidence type="ECO:0000313" key="6">
    <source>
        <dbReference type="EMBL" id="MDC7691200.1"/>
    </source>
</evidence>
<keyword evidence="7" id="KW-1185">Reference proteome</keyword>
<reference evidence="6 7" key="1">
    <citation type="submission" date="2023-01" db="EMBL/GenBank/DDBJ databases">
        <title>Novel species of the genus Vogesella isolated from rivers.</title>
        <authorList>
            <person name="Lu H."/>
        </authorList>
    </citation>
    <scope>NUCLEOTIDE SEQUENCE [LARGE SCALE GENOMIC DNA]</scope>
    <source>
        <strain evidence="6 7">SH7W</strain>
    </source>
</reference>
<dbReference type="SUPFAM" id="SSF53187">
    <property type="entry name" value="Zn-dependent exopeptidases"/>
    <property type="match status" value="1"/>
</dbReference>
<keyword evidence="2" id="KW-0479">Metal-binding</keyword>
<gene>
    <name evidence="6" type="ORF">PQU93_10435</name>
</gene>
<dbReference type="RefSeq" id="WP_272803289.1">
    <property type="nucleotide sequence ID" value="NZ_JAQQKY010000005.1"/>
</dbReference>
<dbReference type="Pfam" id="PF24827">
    <property type="entry name" value="AstE_AspA_cat"/>
    <property type="match status" value="1"/>
</dbReference>
<keyword evidence="3" id="KW-0378">Hydrolase</keyword>
<evidence type="ECO:0000313" key="7">
    <source>
        <dbReference type="Proteomes" id="UP001221566"/>
    </source>
</evidence>
<sequence length="363" mass="38477">MHIQKHTLPGVMPGTHHVLNSYHFGEAGRGPHVYLQAGLHADELPGVVLLHRLCRRLEVLESEGRIRGQLTVVPMANPQGMTQHLQGQHFGRFDGVSAENFNRSYPDLSAAAAAQLDASADAAKVRGALRQALAARPVASTVDALRHTLFDMALAADVVLDVHCDSEAVLHLYGNNRHQAAAGELAGFLQAGATLLCDEAGGMSFDDAVVQNWRRLEDRLGVTLDIPLALTLELRGVADIEDRLAARDEGGLLAWLSWIGGLDGEKVAPPQAPQAATPLAGVEVIVAPHGGVVVYQGAPGQRLVAGARIGYLLNPLDGSQTPLLSQYGGYFYARVANRLATAGAELAFIAGSGCWREGDLLSA</sequence>
<dbReference type="InterPro" id="IPR053138">
    <property type="entry name" value="N-alpha-Ac-DABA_deacetylase"/>
</dbReference>
<evidence type="ECO:0000256" key="3">
    <source>
        <dbReference type="ARBA" id="ARBA00022801"/>
    </source>
</evidence>
<dbReference type="Gene3D" id="3.40.630.10">
    <property type="entry name" value="Zn peptidases"/>
    <property type="match status" value="1"/>
</dbReference>
<evidence type="ECO:0000256" key="2">
    <source>
        <dbReference type="ARBA" id="ARBA00022723"/>
    </source>
</evidence>
<evidence type="ECO:0000256" key="4">
    <source>
        <dbReference type="ARBA" id="ARBA00022833"/>
    </source>
</evidence>
<evidence type="ECO:0000259" key="5">
    <source>
        <dbReference type="Pfam" id="PF24827"/>
    </source>
</evidence>
<name>A0ABT5I4V3_VOGIN</name>
<dbReference type="EMBL" id="JAQQKY010000005">
    <property type="protein sequence ID" value="MDC7691200.1"/>
    <property type="molecule type" value="Genomic_DNA"/>
</dbReference>
<keyword evidence="4" id="KW-0862">Zinc</keyword>
<dbReference type="Proteomes" id="UP001221566">
    <property type="component" value="Unassembled WGS sequence"/>
</dbReference>